<name>A0A1I1ZNW4_9BACT</name>
<evidence type="ECO:0000256" key="1">
    <source>
        <dbReference type="PROSITE-ProRule" id="PRU00339"/>
    </source>
</evidence>
<keyword evidence="2" id="KW-0472">Membrane</keyword>
<sequence>MVRLASGGPPEGRSVLALLRAVVALVVTLTILTFVLYSGYLSYTDLSPEEVRVLAAELTVDRAGRRVAYGRSSLTRESRLWFLHLEGPPEEIGDAHGRLAARLWGELDRDVARLLRNRYPEGLERWTADMVMRWDFRESDHSLAPGVRRELAALAAAMPEAGGERLSSYHRLFLDQSFVELTRRLDDVLLEGTMFAAAARPKGGGERGNLVIGRSFFADLGLAVEPDRLVAIVHPDGKYPFASVGWAGLMGVVTGINARGIFVALDPTRTDDALEEGVPLPLILRQILEDADTLEQALEILQAAPARTSGAVLVGDGRQRRAAVVELARDRDDRKPRGDDQPLVWATNHMLRESFERDAQNDRIRRFTSSGYRYDRLGELLAEAPVDPARAVAILRDRKGLGGGELGLGNRNAIDNLHLTHAVVVDATAMVMWVGEGPSALGRFRAIDLRHALGRRQDRPAPLDDFPADRLLHSEEYSDYKEALEALEHARGLLARGLPEQALASASVALALAPDVGELHRLLGDIERELGDLAAARRHYERYLELVPGRLRDQERVRGLLEELRE</sequence>
<keyword evidence="1" id="KW-0802">TPR repeat</keyword>
<feature type="transmembrane region" description="Helical" evidence="2">
    <location>
        <begin position="21"/>
        <end position="43"/>
    </location>
</feature>
<protein>
    <submittedName>
        <fullName evidence="4">Tetratricopeptide repeat-containing protein</fullName>
    </submittedName>
</protein>
<proteinExistence type="predicted"/>
<dbReference type="Pfam" id="PF03417">
    <property type="entry name" value="AAT"/>
    <property type="match status" value="1"/>
</dbReference>
<feature type="domain" description="Peptidase C45 hydrolase" evidence="3">
    <location>
        <begin position="232"/>
        <end position="400"/>
    </location>
</feature>
<accession>A0A1I1ZNW4</accession>
<organism evidence="4 5">
    <name type="scientific">Nannocystis exedens</name>
    <dbReference type="NCBI Taxonomy" id="54"/>
    <lineage>
        <taxon>Bacteria</taxon>
        <taxon>Pseudomonadati</taxon>
        <taxon>Myxococcota</taxon>
        <taxon>Polyangia</taxon>
        <taxon>Nannocystales</taxon>
        <taxon>Nannocystaceae</taxon>
        <taxon>Nannocystis</taxon>
    </lineage>
</organism>
<dbReference type="SUPFAM" id="SSF48452">
    <property type="entry name" value="TPR-like"/>
    <property type="match status" value="1"/>
</dbReference>
<dbReference type="Proteomes" id="UP000199400">
    <property type="component" value="Unassembled WGS sequence"/>
</dbReference>
<dbReference type="AlphaFoldDB" id="A0A1I1ZNW4"/>
<dbReference type="InterPro" id="IPR019734">
    <property type="entry name" value="TPR_rpt"/>
</dbReference>
<keyword evidence="2" id="KW-1133">Transmembrane helix</keyword>
<keyword evidence="2" id="KW-0812">Transmembrane</keyword>
<dbReference type="Gene3D" id="1.25.40.10">
    <property type="entry name" value="Tetratricopeptide repeat domain"/>
    <property type="match status" value="1"/>
</dbReference>
<dbReference type="RefSeq" id="WP_096333041.1">
    <property type="nucleotide sequence ID" value="NZ_FOMX01000012.1"/>
</dbReference>
<dbReference type="PANTHER" id="PTHR35190:SF2">
    <property type="entry name" value="PROTEIN DCD1B"/>
    <property type="match status" value="1"/>
</dbReference>
<dbReference type="EMBL" id="FOMX01000012">
    <property type="protein sequence ID" value="SFE33381.1"/>
    <property type="molecule type" value="Genomic_DNA"/>
</dbReference>
<dbReference type="InterPro" id="IPR047794">
    <property type="entry name" value="C45_proenzyme-like"/>
</dbReference>
<dbReference type="PROSITE" id="PS50005">
    <property type="entry name" value="TPR"/>
    <property type="match status" value="1"/>
</dbReference>
<evidence type="ECO:0000313" key="4">
    <source>
        <dbReference type="EMBL" id="SFE33381.1"/>
    </source>
</evidence>
<dbReference type="InterPro" id="IPR011990">
    <property type="entry name" value="TPR-like_helical_dom_sf"/>
</dbReference>
<dbReference type="InterPro" id="IPR047803">
    <property type="entry name" value="DCD1A/B-like"/>
</dbReference>
<evidence type="ECO:0000259" key="3">
    <source>
        <dbReference type="Pfam" id="PF03417"/>
    </source>
</evidence>
<gene>
    <name evidence="4" type="ORF">SAMN02745121_03879</name>
</gene>
<evidence type="ECO:0000256" key="2">
    <source>
        <dbReference type="SAM" id="Phobius"/>
    </source>
</evidence>
<evidence type="ECO:0000313" key="5">
    <source>
        <dbReference type="Proteomes" id="UP000199400"/>
    </source>
</evidence>
<dbReference type="InterPro" id="IPR005079">
    <property type="entry name" value="Peptidase_C45_hydrolase"/>
</dbReference>
<dbReference type="OrthoDB" id="5480874at2"/>
<dbReference type="STRING" id="54.SAMN02745121_03879"/>
<feature type="repeat" description="TPR" evidence="1">
    <location>
        <begin position="517"/>
        <end position="550"/>
    </location>
</feature>
<dbReference type="Gene3D" id="3.60.60.10">
    <property type="entry name" value="Penicillin V Acylase, Chain A"/>
    <property type="match status" value="1"/>
</dbReference>
<dbReference type="NCBIfam" id="NF040521">
    <property type="entry name" value="C45_proenzyme"/>
    <property type="match status" value="1"/>
</dbReference>
<keyword evidence="5" id="KW-1185">Reference proteome</keyword>
<reference evidence="5" key="1">
    <citation type="submission" date="2016-10" db="EMBL/GenBank/DDBJ databases">
        <authorList>
            <person name="Varghese N."/>
            <person name="Submissions S."/>
        </authorList>
    </citation>
    <scope>NUCLEOTIDE SEQUENCE [LARGE SCALE GENOMIC DNA]</scope>
    <source>
        <strain evidence="5">ATCC 25963</strain>
    </source>
</reference>
<dbReference type="PANTHER" id="PTHR35190">
    <property type="entry name" value="PROTEIN DCD1B"/>
    <property type="match status" value="1"/>
</dbReference>